<dbReference type="Pfam" id="PF04453">
    <property type="entry name" value="LptD"/>
    <property type="match status" value="1"/>
</dbReference>
<comment type="subunit">
    <text evidence="2">Component of the lipopolysaccharide transport and assembly complex. Interacts with LptE and LptA.</text>
</comment>
<dbReference type="GO" id="GO:0015920">
    <property type="term" value="P:lipopolysaccharide transport"/>
    <property type="evidence" value="ECO:0007669"/>
    <property type="project" value="InterPro"/>
</dbReference>
<gene>
    <name evidence="2" type="primary">lptD</name>
    <name evidence="4" type="ORF">BA177_12650</name>
</gene>
<comment type="function">
    <text evidence="2">Together with LptE, is involved in the assembly of lipopolysaccharide (LPS) at the surface of the outer membrane.</text>
</comment>
<organism evidence="4 5">
    <name type="scientific">Woeseia oceani</name>
    <dbReference type="NCBI Taxonomy" id="1548547"/>
    <lineage>
        <taxon>Bacteria</taxon>
        <taxon>Pseudomonadati</taxon>
        <taxon>Pseudomonadota</taxon>
        <taxon>Gammaproteobacteria</taxon>
        <taxon>Woeseiales</taxon>
        <taxon>Woeseiaceae</taxon>
        <taxon>Woeseia</taxon>
    </lineage>
</organism>
<evidence type="ECO:0000259" key="3">
    <source>
        <dbReference type="Pfam" id="PF04453"/>
    </source>
</evidence>
<dbReference type="AlphaFoldDB" id="A0A193LHL7"/>
<dbReference type="InterPro" id="IPR020889">
    <property type="entry name" value="LipoPS_assembly_LptD"/>
</dbReference>
<sequence length="723" mass="80576">MLLLPVTGTAQQAPVCNLPTTEQPALPATENPAPGEETLVIEAGKIEATLGDRPQASMSGGMRISSGNRSAGADTAVYDPDSLALLLDGNVEYRDPNTNISSDSAVFSYAGGQIIFNGAEFQLGLSGSRGAAEKIAISQEGTLSLDEVSYTTCPPGSNDWLLQAADIDLDTSTGAGTARNVKLRFQGVPILYTPWLSFPLGDARKTGLLTPEIGSAGRSGNEISLPWYWNISNNYDATLTPRLLTDRGIQLGNEFRYLTERHEGMLQVEYLADDALYNDSRHLLSYQNKSQFANGWRNRIDFRQTSDSQFFEDLGGSLSASSITHLNRSLSFDYYGENWSFLGRVQDYQTIDDAIAADDEPYQRLPQMRVQGLWPNQALGFRYSLDSELVYFDRDVGVTGWRLDATPQVEWPVERSGWFVNPSLAVRHTSYELDNTLPGQRDNANRTLPIASIDTGLILERQVKSGGNLIQTLEPRMLYVHIPYRDQDHLPVFDTITPDLNLVQLYRPNRFLGADRVADTDQLSIGVTSRILNTSSGKELISATIGQARFLSSQGVRLPEQAIDATASSDYIAEMRFLLHDNLNFDVGHQWGKGEDATTQSEARLQYRPSSDRIVNLSYRFRRDSLEQGDISWSWPLSERWRFVGRYNYSLRDDKALEQFYGLEFESCCWGLRLVSRRHISTRDGTQDSSIGLQLVLKGMTSLGTAADKLLERGILGYEPELR</sequence>
<proteinExistence type="inferred from homology"/>
<reference evidence="4 5" key="1">
    <citation type="submission" date="2016-06" db="EMBL/GenBank/DDBJ databases">
        <title>Complete genome sequence of a deep-branching marine Gamma Proteobacterium Woeseia oceani type strain XK5.</title>
        <authorList>
            <person name="Mu D."/>
            <person name="Du Z."/>
        </authorList>
    </citation>
    <scope>NUCLEOTIDE SEQUENCE [LARGE SCALE GENOMIC DNA]</scope>
    <source>
        <strain evidence="4 5">XK5</strain>
    </source>
</reference>
<keyword evidence="1 2" id="KW-0998">Cell outer membrane</keyword>
<evidence type="ECO:0000256" key="1">
    <source>
        <dbReference type="ARBA" id="ARBA00023237"/>
    </source>
</evidence>
<name>A0A193LHL7_9GAMM</name>
<dbReference type="EMBL" id="CP016268">
    <property type="protein sequence ID" value="ANO51938.1"/>
    <property type="molecule type" value="Genomic_DNA"/>
</dbReference>
<dbReference type="GO" id="GO:0009279">
    <property type="term" value="C:cell outer membrane"/>
    <property type="evidence" value="ECO:0007669"/>
    <property type="project" value="UniProtKB-SubCell"/>
</dbReference>
<comment type="subcellular location">
    <subcellularLocation>
        <location evidence="2">Cell outer membrane</location>
    </subcellularLocation>
</comment>
<dbReference type="PANTHER" id="PTHR30189:SF1">
    <property type="entry name" value="LPS-ASSEMBLY PROTEIN LPTD"/>
    <property type="match status" value="1"/>
</dbReference>
<protein>
    <recommendedName>
        <fullName evidence="2">LPS-assembly protein LptD</fullName>
    </recommendedName>
</protein>
<comment type="caution">
    <text evidence="2">Lacks conserved residue(s) required for the propagation of feature annotation.</text>
</comment>
<dbReference type="HAMAP" id="MF_01411">
    <property type="entry name" value="LPS_assembly_LptD"/>
    <property type="match status" value="1"/>
</dbReference>
<accession>A0A193LHL7</accession>
<keyword evidence="5" id="KW-1185">Reference proteome</keyword>
<evidence type="ECO:0000313" key="4">
    <source>
        <dbReference type="EMBL" id="ANO51938.1"/>
    </source>
</evidence>
<dbReference type="GO" id="GO:0043165">
    <property type="term" value="P:Gram-negative-bacterium-type cell outer membrane assembly"/>
    <property type="evidence" value="ECO:0007669"/>
    <property type="project" value="UniProtKB-UniRule"/>
</dbReference>
<dbReference type="InterPro" id="IPR050218">
    <property type="entry name" value="LptD"/>
</dbReference>
<evidence type="ECO:0000256" key="2">
    <source>
        <dbReference type="HAMAP-Rule" id="MF_01411"/>
    </source>
</evidence>
<feature type="domain" description="LptD C-terminal" evidence="3">
    <location>
        <begin position="280"/>
        <end position="641"/>
    </location>
</feature>
<dbReference type="GO" id="GO:1990351">
    <property type="term" value="C:transporter complex"/>
    <property type="evidence" value="ECO:0007669"/>
    <property type="project" value="TreeGrafter"/>
</dbReference>
<dbReference type="InterPro" id="IPR007543">
    <property type="entry name" value="LptD_C"/>
</dbReference>
<evidence type="ECO:0000313" key="5">
    <source>
        <dbReference type="Proteomes" id="UP000092695"/>
    </source>
</evidence>
<comment type="similarity">
    <text evidence="2">Belongs to the LptD family.</text>
</comment>
<keyword evidence="2" id="KW-0732">Signal</keyword>
<dbReference type="Proteomes" id="UP000092695">
    <property type="component" value="Chromosome"/>
</dbReference>
<dbReference type="KEGG" id="woc:BA177_12650"/>
<dbReference type="STRING" id="1548547.BA177_12650"/>
<keyword evidence="2" id="KW-0472">Membrane</keyword>
<dbReference type="PANTHER" id="PTHR30189">
    <property type="entry name" value="LPS-ASSEMBLY PROTEIN"/>
    <property type="match status" value="1"/>
</dbReference>